<keyword evidence="2 3" id="KW-0418">Kinase</keyword>
<accession>A0ABT8W9J7</accession>
<evidence type="ECO:0000313" key="4">
    <source>
        <dbReference type="Proteomes" id="UP001176883"/>
    </source>
</evidence>
<protein>
    <submittedName>
        <fullName evidence="3">Fructosamine kinase family protein</fullName>
    </submittedName>
</protein>
<proteinExistence type="inferred from homology"/>
<comment type="similarity">
    <text evidence="1 2">Belongs to the fructosamine kinase family.</text>
</comment>
<dbReference type="PIRSF" id="PIRSF006221">
    <property type="entry name" value="Ketosamine-3-kinase"/>
    <property type="match status" value="1"/>
</dbReference>
<dbReference type="PANTHER" id="PTHR12149:SF8">
    <property type="entry name" value="PROTEIN-RIBULOSAMINE 3-KINASE"/>
    <property type="match status" value="1"/>
</dbReference>
<evidence type="ECO:0000256" key="2">
    <source>
        <dbReference type="PIRNR" id="PIRNR006221"/>
    </source>
</evidence>
<keyword evidence="2" id="KW-0808">Transferase</keyword>
<evidence type="ECO:0000256" key="1">
    <source>
        <dbReference type="ARBA" id="ARBA00009460"/>
    </source>
</evidence>
<dbReference type="InterPro" id="IPR016477">
    <property type="entry name" value="Fructo-/Ketosamine-3-kinase"/>
</dbReference>
<dbReference type="SUPFAM" id="SSF56112">
    <property type="entry name" value="Protein kinase-like (PK-like)"/>
    <property type="match status" value="1"/>
</dbReference>
<dbReference type="EMBL" id="JAUOEK010000084">
    <property type="protein sequence ID" value="MDO5969702.1"/>
    <property type="molecule type" value="Genomic_DNA"/>
</dbReference>
<dbReference type="Gene3D" id="3.30.200.20">
    <property type="entry name" value="Phosphorylase Kinase, domain 1"/>
    <property type="match status" value="1"/>
</dbReference>
<dbReference type="InterPro" id="IPR011009">
    <property type="entry name" value="Kinase-like_dom_sf"/>
</dbReference>
<dbReference type="PANTHER" id="PTHR12149">
    <property type="entry name" value="FRUCTOSAMINE 3 KINASE-RELATED PROTEIN"/>
    <property type="match status" value="1"/>
</dbReference>
<dbReference type="Gene3D" id="3.90.1200.10">
    <property type="match status" value="1"/>
</dbReference>
<dbReference type="Pfam" id="PF03881">
    <property type="entry name" value="Fructosamin_kin"/>
    <property type="match status" value="1"/>
</dbReference>
<dbReference type="GO" id="GO:0016301">
    <property type="term" value="F:kinase activity"/>
    <property type="evidence" value="ECO:0007669"/>
    <property type="project" value="UniProtKB-KW"/>
</dbReference>
<evidence type="ECO:0000313" key="3">
    <source>
        <dbReference type="EMBL" id="MDO5969702.1"/>
    </source>
</evidence>
<gene>
    <name evidence="3" type="ORF">Q4Q35_07770</name>
</gene>
<name>A0ABT8W9J7_9FLAO</name>
<sequence>MNHDLKIYLSNILKESITGISSVHGGDISNTYKIETSSNSYFLKLNSSIHAVKMFQAEAYGLQVIRETNTIKTPKVYAHDSFQNNTFLLMEFIESKSPSSSDYKNLGNQLAQLHQCTSDNFGLDQDNFIGSLPQNNKPNTTWVDFYTTERLQPQIELAKEKQLLSKNECPSVQSIKDFLEPLFSNIKPALLHGDLWSGNYLISKDNVPYLIDPAIYFGHHEVDIAMTKLFGGFDATFYETYASHFKTDENTSARIEIYQLYYLLVHLNLFGSSYHGSVSGLLKKYF</sequence>
<keyword evidence="4" id="KW-1185">Reference proteome</keyword>
<dbReference type="RefSeq" id="WP_303277397.1">
    <property type="nucleotide sequence ID" value="NZ_JAUOEK010000084.1"/>
</dbReference>
<dbReference type="Proteomes" id="UP001176883">
    <property type="component" value="Unassembled WGS sequence"/>
</dbReference>
<organism evidence="3 4">
    <name type="scientific">Flavivirga aquimarina</name>
    <dbReference type="NCBI Taxonomy" id="2027862"/>
    <lineage>
        <taxon>Bacteria</taxon>
        <taxon>Pseudomonadati</taxon>
        <taxon>Bacteroidota</taxon>
        <taxon>Flavobacteriia</taxon>
        <taxon>Flavobacteriales</taxon>
        <taxon>Flavobacteriaceae</taxon>
        <taxon>Flavivirga</taxon>
    </lineage>
</organism>
<comment type="caution">
    <text evidence="3">The sequence shown here is derived from an EMBL/GenBank/DDBJ whole genome shotgun (WGS) entry which is preliminary data.</text>
</comment>
<reference evidence="3" key="1">
    <citation type="submission" date="2023-07" db="EMBL/GenBank/DDBJ databases">
        <title>Two novel species in the genus Flavivirga.</title>
        <authorList>
            <person name="Kwon K."/>
        </authorList>
    </citation>
    <scope>NUCLEOTIDE SEQUENCE</scope>
    <source>
        <strain evidence="3">KCTC 52353</strain>
    </source>
</reference>